<proteinExistence type="predicted"/>
<organism evidence="1 2">
    <name type="scientific">Phaeosphaeria nodorum (strain SN15 / ATCC MYA-4574 / FGSC 10173)</name>
    <name type="common">Glume blotch fungus</name>
    <name type="synonym">Parastagonospora nodorum</name>
    <dbReference type="NCBI Taxonomy" id="321614"/>
    <lineage>
        <taxon>Eukaryota</taxon>
        <taxon>Fungi</taxon>
        <taxon>Dikarya</taxon>
        <taxon>Ascomycota</taxon>
        <taxon>Pezizomycotina</taxon>
        <taxon>Dothideomycetes</taxon>
        <taxon>Pleosporomycetidae</taxon>
        <taxon>Pleosporales</taxon>
        <taxon>Pleosporineae</taxon>
        <taxon>Phaeosphaeriaceae</taxon>
        <taxon>Parastagonospora</taxon>
    </lineage>
</organism>
<sequence length="208" mass="23829">MAVDVAKLIWRPNGLRSLDYSRLLPGDLPVNVETCKKRSRIAHRYTWSAHLDESKNPTHVIYVILTQIHDRTRFCRADCLHVTLKLSLFWRCRCEPCGDDVTHVDWLPEVGMQGPRYLPHLSSFKLEVYAGTMVHCRYRLCSDRPLFIVCESLRSTTVCPPTGHSTSPSTDIHQRHSSIQITESAADLPLPKPLRSLPRVSITMQTRE</sequence>
<protein>
    <submittedName>
        <fullName evidence="1">Uncharacterized protein</fullName>
    </submittedName>
</protein>
<reference evidence="2" key="1">
    <citation type="journal article" date="2021" name="BMC Genomics">
        <title>Chromosome-level genome assembly and manually-curated proteome of model necrotroph Parastagonospora nodorum Sn15 reveals a genome-wide trove of candidate effector homologs, and redundancy of virulence-related functions within an accessory chromosome.</title>
        <authorList>
            <person name="Bertazzoni S."/>
            <person name="Jones D.A.B."/>
            <person name="Phan H.T."/>
            <person name="Tan K.-C."/>
            <person name="Hane J.K."/>
        </authorList>
    </citation>
    <scope>NUCLEOTIDE SEQUENCE [LARGE SCALE GENOMIC DNA]</scope>
    <source>
        <strain evidence="2">SN15 / ATCC MYA-4574 / FGSC 10173)</strain>
    </source>
</reference>
<dbReference type="EMBL" id="CP069034">
    <property type="protein sequence ID" value="QRD01448.1"/>
    <property type="molecule type" value="Genomic_DNA"/>
</dbReference>
<gene>
    <name evidence="1" type="ORF">JI435_439370</name>
</gene>
<name>A0A7U2F9Z4_PHANO</name>
<dbReference type="AlphaFoldDB" id="A0A7U2F9Z4"/>
<accession>A0A7U2F9Z4</accession>
<keyword evidence="2" id="KW-1185">Reference proteome</keyword>
<dbReference type="VEuPathDB" id="FungiDB:JI435_439370"/>
<evidence type="ECO:0000313" key="1">
    <source>
        <dbReference type="EMBL" id="QRD01448.1"/>
    </source>
</evidence>
<evidence type="ECO:0000313" key="2">
    <source>
        <dbReference type="Proteomes" id="UP000663193"/>
    </source>
</evidence>
<dbReference type="Proteomes" id="UP000663193">
    <property type="component" value="Chromosome 12"/>
</dbReference>